<organism evidence="6 7">
    <name type="scientific">Serratia fonticola</name>
    <dbReference type="NCBI Taxonomy" id="47917"/>
    <lineage>
        <taxon>Bacteria</taxon>
        <taxon>Pseudomonadati</taxon>
        <taxon>Pseudomonadota</taxon>
        <taxon>Gammaproteobacteria</taxon>
        <taxon>Enterobacterales</taxon>
        <taxon>Yersiniaceae</taxon>
        <taxon>Serratia</taxon>
    </lineage>
</organism>
<sequence length="200" mass="23103">MKPRIVIAIQDSNRYFAQGIQHILQDYLQAKGYTWRFVSVTSEIAIDLMVCVKPFGWSTRLNSLRENPGDQRLGTIVIWDTILENIRHQHGPAVLSRKVGPDAVVRLVEEMFEQASQSSLEANKERVYRSLKLTPREREVLQGISWELTPNKIANKLSLSVKTVSTHKLTAMRKLGFRRNSELYHWLRNGGLEFNPRTLF</sequence>
<dbReference type="SUPFAM" id="SSF46894">
    <property type="entry name" value="C-terminal effector domain of the bipartite response regulators"/>
    <property type="match status" value="1"/>
</dbReference>
<gene>
    <name evidence="6" type="primary">yjjQ_1</name>
    <name evidence="6" type="ORF">NCTC13193_00208</name>
</gene>
<evidence type="ECO:0000256" key="1">
    <source>
        <dbReference type="ARBA" id="ARBA00023015"/>
    </source>
</evidence>
<dbReference type="PANTHER" id="PTHR44688:SF16">
    <property type="entry name" value="DNA-BINDING TRANSCRIPTIONAL ACTIVATOR DEVR_DOSR"/>
    <property type="match status" value="1"/>
</dbReference>
<feature type="domain" description="HTH luxR-type" evidence="5">
    <location>
        <begin position="126"/>
        <end position="191"/>
    </location>
</feature>
<proteinExistence type="predicted"/>
<evidence type="ECO:0000313" key="6">
    <source>
        <dbReference type="EMBL" id="VEI62130.1"/>
    </source>
</evidence>
<evidence type="ECO:0000256" key="3">
    <source>
        <dbReference type="ARBA" id="ARBA00023159"/>
    </source>
</evidence>
<evidence type="ECO:0000313" key="7">
    <source>
        <dbReference type="Proteomes" id="UP000270487"/>
    </source>
</evidence>
<dbReference type="CDD" id="cd06170">
    <property type="entry name" value="LuxR_C_like"/>
    <property type="match status" value="1"/>
</dbReference>
<dbReference type="Proteomes" id="UP000270487">
    <property type="component" value="Chromosome"/>
</dbReference>
<protein>
    <submittedName>
        <fullName evidence="6">Transcription factor YjjQ</fullName>
    </submittedName>
</protein>
<dbReference type="GO" id="GO:0003677">
    <property type="term" value="F:DNA binding"/>
    <property type="evidence" value="ECO:0007669"/>
    <property type="project" value="UniProtKB-KW"/>
</dbReference>
<evidence type="ECO:0000256" key="4">
    <source>
        <dbReference type="ARBA" id="ARBA00023163"/>
    </source>
</evidence>
<dbReference type="EMBL" id="LR134492">
    <property type="protein sequence ID" value="VEI62130.1"/>
    <property type="molecule type" value="Genomic_DNA"/>
</dbReference>
<name>A0A448S2Z4_SERFO</name>
<dbReference type="PRINTS" id="PR00038">
    <property type="entry name" value="HTHLUXR"/>
</dbReference>
<dbReference type="GO" id="GO:0006355">
    <property type="term" value="P:regulation of DNA-templated transcription"/>
    <property type="evidence" value="ECO:0007669"/>
    <property type="project" value="InterPro"/>
</dbReference>
<keyword evidence="1" id="KW-0805">Transcription regulation</keyword>
<dbReference type="RefSeq" id="WP_141130929.1">
    <property type="nucleotide sequence ID" value="NZ_CAMISI010000012.1"/>
</dbReference>
<dbReference type="Gene3D" id="1.10.10.10">
    <property type="entry name" value="Winged helix-like DNA-binding domain superfamily/Winged helix DNA-binding domain"/>
    <property type="match status" value="1"/>
</dbReference>
<dbReference type="InterPro" id="IPR000792">
    <property type="entry name" value="Tscrpt_reg_LuxR_C"/>
</dbReference>
<dbReference type="Pfam" id="PF00196">
    <property type="entry name" value="GerE"/>
    <property type="match status" value="1"/>
</dbReference>
<evidence type="ECO:0000259" key="5">
    <source>
        <dbReference type="PROSITE" id="PS50043"/>
    </source>
</evidence>
<evidence type="ECO:0000256" key="2">
    <source>
        <dbReference type="ARBA" id="ARBA00023125"/>
    </source>
</evidence>
<accession>A0A448S2Z4</accession>
<keyword evidence="4" id="KW-0804">Transcription</keyword>
<keyword evidence="2" id="KW-0238">DNA-binding</keyword>
<dbReference type="AlphaFoldDB" id="A0A448S2Z4"/>
<dbReference type="InterPro" id="IPR036388">
    <property type="entry name" value="WH-like_DNA-bd_sf"/>
</dbReference>
<dbReference type="SMART" id="SM00421">
    <property type="entry name" value="HTH_LUXR"/>
    <property type="match status" value="1"/>
</dbReference>
<reference evidence="6 7" key="1">
    <citation type="submission" date="2018-12" db="EMBL/GenBank/DDBJ databases">
        <authorList>
            <consortium name="Pathogen Informatics"/>
        </authorList>
    </citation>
    <scope>NUCLEOTIDE SEQUENCE [LARGE SCALE GENOMIC DNA]</scope>
    <source>
        <strain evidence="6 7">NCTC13193</strain>
    </source>
</reference>
<dbReference type="PANTHER" id="PTHR44688">
    <property type="entry name" value="DNA-BINDING TRANSCRIPTIONAL ACTIVATOR DEVR_DOSR"/>
    <property type="match status" value="1"/>
</dbReference>
<dbReference type="PROSITE" id="PS50043">
    <property type="entry name" value="HTH_LUXR_2"/>
    <property type="match status" value="1"/>
</dbReference>
<dbReference type="InterPro" id="IPR016032">
    <property type="entry name" value="Sig_transdc_resp-reg_C-effctor"/>
</dbReference>
<keyword evidence="3" id="KW-0010">Activator</keyword>